<evidence type="ECO:0000313" key="2">
    <source>
        <dbReference type="EMBL" id="KAG8381282.1"/>
    </source>
</evidence>
<reference evidence="2" key="1">
    <citation type="submission" date="2019-10" db="EMBL/GenBank/DDBJ databases">
        <authorList>
            <person name="Zhang R."/>
            <person name="Pan Y."/>
            <person name="Wang J."/>
            <person name="Ma R."/>
            <person name="Yu S."/>
        </authorList>
    </citation>
    <scope>NUCLEOTIDE SEQUENCE</scope>
    <source>
        <strain evidence="2">LA-IB0</strain>
        <tissue evidence="2">Leaf</tissue>
    </source>
</reference>
<keyword evidence="3" id="KW-1185">Reference proteome</keyword>
<protein>
    <submittedName>
        <fullName evidence="2">Uncharacterized protein</fullName>
    </submittedName>
</protein>
<proteinExistence type="predicted"/>
<accession>A0AAV6XKY3</accession>
<evidence type="ECO:0000313" key="3">
    <source>
        <dbReference type="Proteomes" id="UP000826271"/>
    </source>
</evidence>
<name>A0AAV6XKY3_9LAMI</name>
<dbReference type="AlphaFoldDB" id="A0AAV6XKY3"/>
<feature type="region of interest" description="Disordered" evidence="1">
    <location>
        <begin position="128"/>
        <end position="149"/>
    </location>
</feature>
<gene>
    <name evidence="2" type="ORF">BUALT_Bualt06G0106300</name>
</gene>
<dbReference type="SUPFAM" id="SSF49562">
    <property type="entry name" value="C2 domain (Calcium/lipid-binding domain, CaLB)"/>
    <property type="match status" value="1"/>
</dbReference>
<organism evidence="2 3">
    <name type="scientific">Buddleja alternifolia</name>
    <dbReference type="NCBI Taxonomy" id="168488"/>
    <lineage>
        <taxon>Eukaryota</taxon>
        <taxon>Viridiplantae</taxon>
        <taxon>Streptophyta</taxon>
        <taxon>Embryophyta</taxon>
        <taxon>Tracheophyta</taxon>
        <taxon>Spermatophyta</taxon>
        <taxon>Magnoliopsida</taxon>
        <taxon>eudicotyledons</taxon>
        <taxon>Gunneridae</taxon>
        <taxon>Pentapetalae</taxon>
        <taxon>asterids</taxon>
        <taxon>lamiids</taxon>
        <taxon>Lamiales</taxon>
        <taxon>Scrophulariaceae</taxon>
        <taxon>Buddlejeae</taxon>
        <taxon>Buddleja</taxon>
    </lineage>
</organism>
<dbReference type="EMBL" id="WHWC01000006">
    <property type="protein sequence ID" value="KAG8381282.1"/>
    <property type="molecule type" value="Genomic_DNA"/>
</dbReference>
<dbReference type="InterPro" id="IPR035892">
    <property type="entry name" value="C2_domain_sf"/>
</dbReference>
<comment type="caution">
    <text evidence="2">The sequence shown here is derived from an EMBL/GenBank/DDBJ whole genome shotgun (WGS) entry which is preliminary data.</text>
</comment>
<evidence type="ECO:0000256" key="1">
    <source>
        <dbReference type="SAM" id="MobiDB-lite"/>
    </source>
</evidence>
<sequence>MTEFCYAADVAVRLASSLQWSYGDLNPMAAVWVDDEDNKQGTPVLTQGGVAHRVLVPFRPPINESTVYIEIYDDEPPKRVDPYVGTAEFSLDDYKLGERLGKQLPVICPEGQTCGMVEVYVMVLETDSGDEGGRARSRSRSGAGAGAKKKGGLIGGIVKGIGGKSDILSIAISIDGIL</sequence>
<dbReference type="Proteomes" id="UP000826271">
    <property type="component" value="Unassembled WGS sequence"/>
</dbReference>